<evidence type="ECO:0000256" key="4">
    <source>
        <dbReference type="ARBA" id="ARBA00022857"/>
    </source>
</evidence>
<protein>
    <recommendedName>
        <fullName evidence="9">3-oxoacyl-[acyl-carrier-protein] reductase</fullName>
    </recommendedName>
</protein>
<dbReference type="InterPro" id="IPR002347">
    <property type="entry name" value="SDR_fam"/>
</dbReference>
<dbReference type="PANTHER" id="PTHR42898:SF58">
    <property type="entry name" value="3-OXOACYL-[ACYL-CARRIER-PROTEIN] REDUCTASE"/>
    <property type="match status" value="1"/>
</dbReference>
<keyword evidence="5" id="KW-0560">Oxidoreductase</keyword>
<gene>
    <name evidence="7" type="ORF">BRARA_E01364</name>
</gene>
<evidence type="ECO:0000313" key="8">
    <source>
        <dbReference type="Proteomes" id="UP000264353"/>
    </source>
</evidence>
<evidence type="ECO:0000256" key="5">
    <source>
        <dbReference type="ARBA" id="ARBA00023002"/>
    </source>
</evidence>
<dbReference type="EMBL" id="CM010632">
    <property type="protein sequence ID" value="RID62278.1"/>
    <property type="molecule type" value="Genomic_DNA"/>
</dbReference>
<dbReference type="AlphaFoldDB" id="A0A397ZBC3"/>
<keyword evidence="2" id="KW-0150">Chloroplast</keyword>
<evidence type="ECO:0000313" key="7">
    <source>
        <dbReference type="EMBL" id="RID62278.1"/>
    </source>
</evidence>
<sequence>MTALVTGGGRGIGYAIVEELGGFGAKIYVCDISRLCSIKASGYGSIIFISSVAGVVSIESGSICSLAKGALNQLAKNLACEWAKDGIRANAVAPNVIKTPSYLDDVRFKKGLFGRTPLGRAGGPNEVASLAVFLCLPAASYITGQTICVDGGLTVNGFSYQPHA</sequence>
<evidence type="ECO:0000256" key="3">
    <source>
        <dbReference type="ARBA" id="ARBA00022640"/>
    </source>
</evidence>
<dbReference type="Proteomes" id="UP000264353">
    <property type="component" value="Chromosome A5"/>
</dbReference>
<dbReference type="GO" id="GO:0016491">
    <property type="term" value="F:oxidoreductase activity"/>
    <property type="evidence" value="ECO:0007669"/>
    <property type="project" value="UniProtKB-KW"/>
</dbReference>
<dbReference type="InterPro" id="IPR036291">
    <property type="entry name" value="NAD(P)-bd_dom_sf"/>
</dbReference>
<dbReference type="Gene3D" id="3.40.50.720">
    <property type="entry name" value="NAD(P)-binding Rossmann-like Domain"/>
    <property type="match status" value="2"/>
</dbReference>
<reference evidence="7 8" key="1">
    <citation type="submission" date="2018-06" db="EMBL/GenBank/DDBJ databases">
        <title>WGS assembly of Brassica rapa FPsc.</title>
        <authorList>
            <person name="Bowman J."/>
            <person name="Kohchi T."/>
            <person name="Yamato K."/>
            <person name="Jenkins J."/>
            <person name="Shu S."/>
            <person name="Ishizaki K."/>
            <person name="Yamaoka S."/>
            <person name="Nishihama R."/>
            <person name="Nakamura Y."/>
            <person name="Berger F."/>
            <person name="Adam C."/>
            <person name="Aki S."/>
            <person name="Althoff F."/>
            <person name="Araki T."/>
            <person name="Arteaga-Vazquez M."/>
            <person name="Balasubrmanian S."/>
            <person name="Bauer D."/>
            <person name="Boehm C."/>
            <person name="Briginshaw L."/>
            <person name="Caballero-Perez J."/>
            <person name="Catarino B."/>
            <person name="Chen F."/>
            <person name="Chiyoda S."/>
            <person name="Chovatia M."/>
            <person name="Davies K."/>
            <person name="Delmans M."/>
            <person name="Demura T."/>
            <person name="Dierschke T."/>
            <person name="Dolan L."/>
            <person name="Dorantes-Acosta A."/>
            <person name="Eklund D."/>
            <person name="Florent S."/>
            <person name="Flores-Sandoval E."/>
            <person name="Fujiyama A."/>
            <person name="Fukuzawa H."/>
            <person name="Galik B."/>
            <person name="Grimanelli D."/>
            <person name="Grimwood J."/>
            <person name="Grossniklaus U."/>
            <person name="Hamada T."/>
            <person name="Haseloff J."/>
            <person name="Hetherington A."/>
            <person name="Higo A."/>
            <person name="Hirakawa Y."/>
            <person name="Hundley H."/>
            <person name="Ikeda Y."/>
            <person name="Inoue K."/>
            <person name="Inoue S."/>
            <person name="Ishida S."/>
            <person name="Jia Q."/>
            <person name="Kakita M."/>
            <person name="Kanazawa T."/>
            <person name="Kawai Y."/>
            <person name="Kawashima T."/>
            <person name="Kennedy M."/>
            <person name="Kinose K."/>
            <person name="Kinoshita T."/>
            <person name="Kohara Y."/>
            <person name="Koide E."/>
            <person name="Komatsu K."/>
            <person name="Kopischke S."/>
            <person name="Kubo M."/>
            <person name="Kyozuka J."/>
            <person name="Lagercrantz U."/>
            <person name="Lin S."/>
            <person name="Lindquist E."/>
            <person name="Lipzen A."/>
            <person name="Lu C."/>
            <person name="Luna E."/>
            <person name="Martienssen R."/>
            <person name="Minamino N."/>
            <person name="Mizutani M."/>
            <person name="Mizutani M."/>
            <person name="Mochizuki N."/>
            <person name="Monte I."/>
            <person name="Mosher R."/>
            <person name="Nagasaki H."/>
            <person name="Nakagami H."/>
            <person name="Naramoto S."/>
            <person name="Nishitani K."/>
            <person name="Ohtani M."/>
            <person name="Okamoto T."/>
            <person name="Okumura M."/>
            <person name="Phillips J."/>
            <person name="Pollak B."/>
            <person name="Reinders A."/>
            <person name="Roevekamp M."/>
            <person name="Sano R."/>
            <person name="Sawa S."/>
            <person name="Schmid M."/>
            <person name="Shirakawa M."/>
            <person name="Solano R."/>
            <person name="Spunde A."/>
            <person name="Suetsugu N."/>
            <person name="Sugano S."/>
            <person name="Sugiyama A."/>
            <person name="Sun R."/>
            <person name="Suzuki Y."/>
            <person name="Takenaka M."/>
            <person name="Takezawa D."/>
            <person name="Tomogane H."/>
            <person name="Tsuzuki M."/>
            <person name="Ueda T."/>
            <person name="Umeda M."/>
            <person name="Ward J."/>
            <person name="Watanabe Y."/>
            <person name="Yazaki K."/>
            <person name="Yokoyama R."/>
            <person name="Yoshitake Y."/>
            <person name="Yotsui I."/>
            <person name="Zachgo S."/>
            <person name="Schmutz J."/>
        </authorList>
    </citation>
    <scope>NUCLEOTIDE SEQUENCE [LARGE SCALE GENOMIC DNA]</scope>
    <source>
        <strain evidence="8">cv. B-3</strain>
    </source>
</reference>
<dbReference type="SUPFAM" id="SSF51735">
    <property type="entry name" value="NAD(P)-binding Rossmann-fold domains"/>
    <property type="match status" value="2"/>
</dbReference>
<dbReference type="Pfam" id="PF13561">
    <property type="entry name" value="adh_short_C2"/>
    <property type="match status" value="1"/>
</dbReference>
<organism evidence="7 8">
    <name type="scientific">Brassica campestris</name>
    <name type="common">Field mustard</name>
    <dbReference type="NCBI Taxonomy" id="3711"/>
    <lineage>
        <taxon>Eukaryota</taxon>
        <taxon>Viridiplantae</taxon>
        <taxon>Streptophyta</taxon>
        <taxon>Embryophyta</taxon>
        <taxon>Tracheophyta</taxon>
        <taxon>Spermatophyta</taxon>
        <taxon>Magnoliopsida</taxon>
        <taxon>eudicotyledons</taxon>
        <taxon>Gunneridae</taxon>
        <taxon>Pentapetalae</taxon>
        <taxon>rosids</taxon>
        <taxon>malvids</taxon>
        <taxon>Brassicales</taxon>
        <taxon>Brassicaceae</taxon>
        <taxon>Brassiceae</taxon>
        <taxon>Brassica</taxon>
    </lineage>
</organism>
<evidence type="ECO:0000256" key="2">
    <source>
        <dbReference type="ARBA" id="ARBA00022528"/>
    </source>
</evidence>
<keyword evidence="4" id="KW-0521">NADP</keyword>
<evidence type="ECO:0000256" key="6">
    <source>
        <dbReference type="ARBA" id="ARBA00025714"/>
    </source>
</evidence>
<accession>A0A397ZBC3</accession>
<name>A0A397ZBC3_BRACM</name>
<dbReference type="GO" id="GO:0009507">
    <property type="term" value="C:chloroplast"/>
    <property type="evidence" value="ECO:0007669"/>
    <property type="project" value="UniProtKB-SubCell"/>
</dbReference>
<dbReference type="PANTHER" id="PTHR42898">
    <property type="entry name" value="TROPINONE REDUCTASE"/>
    <property type="match status" value="1"/>
</dbReference>
<comment type="subcellular location">
    <subcellularLocation>
        <location evidence="1">Plastid</location>
        <location evidence="1">Chloroplast</location>
    </subcellularLocation>
</comment>
<evidence type="ECO:0000256" key="1">
    <source>
        <dbReference type="ARBA" id="ARBA00004229"/>
    </source>
</evidence>
<dbReference type="InterPro" id="IPR045000">
    <property type="entry name" value="TR"/>
</dbReference>
<dbReference type="PRINTS" id="PR00081">
    <property type="entry name" value="GDHRDH"/>
</dbReference>
<keyword evidence="3" id="KW-0934">Plastid</keyword>
<comment type="similarity">
    <text evidence="6">Belongs to the short-chain dehydrogenases/reductases (SDR) family. SDR65C subfamily.</text>
</comment>
<evidence type="ECO:0008006" key="9">
    <source>
        <dbReference type="Google" id="ProtNLM"/>
    </source>
</evidence>
<proteinExistence type="inferred from homology"/>